<keyword evidence="4" id="KW-0249">Electron transport</keyword>
<evidence type="ECO:0000256" key="3">
    <source>
        <dbReference type="ARBA" id="ARBA00022448"/>
    </source>
</evidence>
<comment type="function">
    <text evidence="1">Participates in various redox reactions through the reversible oxidation of its active center dithiol to a disulfide and catalyzes dithiol-disulfide exchange reactions.</text>
</comment>
<accession>A0ABR9ZGS0</accession>
<gene>
    <name evidence="10" type="primary">trxA</name>
    <name evidence="10" type="ORF">IRY30_00710</name>
</gene>
<dbReference type="PROSITE" id="PS51352">
    <property type="entry name" value="THIOREDOXIN_2"/>
    <property type="match status" value="1"/>
</dbReference>
<dbReference type="Proteomes" id="UP000635902">
    <property type="component" value="Unassembled WGS sequence"/>
</dbReference>
<evidence type="ECO:0000313" key="10">
    <source>
        <dbReference type="EMBL" id="MBF4552606.1"/>
    </source>
</evidence>
<comment type="caution">
    <text evidence="10">The sequence shown here is derived from an EMBL/GenBank/DDBJ whole genome shotgun (WGS) entry which is preliminary data.</text>
</comment>
<comment type="similarity">
    <text evidence="2 8">Belongs to the thioredoxin family.</text>
</comment>
<keyword evidence="5" id="KW-1015">Disulfide bond</keyword>
<dbReference type="InterPro" id="IPR005746">
    <property type="entry name" value="Thioredoxin"/>
</dbReference>
<evidence type="ECO:0000313" key="11">
    <source>
        <dbReference type="Proteomes" id="UP000635902"/>
    </source>
</evidence>
<dbReference type="PROSITE" id="PS00194">
    <property type="entry name" value="THIOREDOXIN_1"/>
    <property type="match status" value="1"/>
</dbReference>
<dbReference type="PANTHER" id="PTHR45663">
    <property type="entry name" value="GEO12009P1"/>
    <property type="match status" value="1"/>
</dbReference>
<evidence type="ECO:0000256" key="2">
    <source>
        <dbReference type="ARBA" id="ARBA00008987"/>
    </source>
</evidence>
<evidence type="ECO:0000256" key="1">
    <source>
        <dbReference type="ARBA" id="ARBA00003318"/>
    </source>
</evidence>
<dbReference type="InterPro" id="IPR013766">
    <property type="entry name" value="Thioredoxin_domain"/>
</dbReference>
<dbReference type="PRINTS" id="PR00421">
    <property type="entry name" value="THIOREDOXIN"/>
</dbReference>
<dbReference type="SUPFAM" id="SSF52833">
    <property type="entry name" value="Thioredoxin-like"/>
    <property type="match status" value="1"/>
</dbReference>
<dbReference type="NCBIfam" id="TIGR01068">
    <property type="entry name" value="thioredoxin"/>
    <property type="match status" value="1"/>
</dbReference>
<organism evidence="10 11">
    <name type="scientific">Corynebacterium suicordis DSM 45110</name>
    <dbReference type="NCBI Taxonomy" id="1121369"/>
    <lineage>
        <taxon>Bacteria</taxon>
        <taxon>Bacillati</taxon>
        <taxon>Actinomycetota</taxon>
        <taxon>Actinomycetes</taxon>
        <taxon>Mycobacteriales</taxon>
        <taxon>Corynebacteriaceae</taxon>
        <taxon>Corynebacterium</taxon>
    </lineage>
</organism>
<evidence type="ECO:0000256" key="7">
    <source>
        <dbReference type="NCBIfam" id="TIGR01068"/>
    </source>
</evidence>
<evidence type="ECO:0000256" key="8">
    <source>
        <dbReference type="PIRNR" id="PIRNR000077"/>
    </source>
</evidence>
<dbReference type="InterPro" id="IPR036249">
    <property type="entry name" value="Thioredoxin-like_sf"/>
</dbReference>
<dbReference type="Gene3D" id="3.40.30.10">
    <property type="entry name" value="Glutaredoxin"/>
    <property type="match status" value="1"/>
</dbReference>
<dbReference type="CDD" id="cd02947">
    <property type="entry name" value="TRX_family"/>
    <property type="match status" value="1"/>
</dbReference>
<sequence length="126" mass="13861">MATVEITGDNFQDTISQDGIVLLDFWAEWCGPCKRFGPIFEDVSDKYTEHTFGKVDTEANQELSAALQIQSIPTLMVFRDGVLLAREAGLLPAAALEELVAKAEELDMDDVRKQIIAAEAEQAGQE</sequence>
<dbReference type="RefSeq" id="WP_194555505.1">
    <property type="nucleotide sequence ID" value="NZ_JADKMY010000001.1"/>
</dbReference>
<dbReference type="PIRSF" id="PIRSF000077">
    <property type="entry name" value="Thioredoxin"/>
    <property type="match status" value="1"/>
</dbReference>
<keyword evidence="6" id="KW-0676">Redox-active center</keyword>
<feature type="domain" description="Thioredoxin" evidence="9">
    <location>
        <begin position="1"/>
        <end position="105"/>
    </location>
</feature>
<keyword evidence="3" id="KW-0813">Transport</keyword>
<protein>
    <recommendedName>
        <fullName evidence="7 8">Thioredoxin</fullName>
    </recommendedName>
</protein>
<dbReference type="EMBL" id="JADKMY010000001">
    <property type="protein sequence ID" value="MBF4552606.1"/>
    <property type="molecule type" value="Genomic_DNA"/>
</dbReference>
<name>A0ABR9ZGS0_9CORY</name>
<proteinExistence type="inferred from homology"/>
<evidence type="ECO:0000259" key="9">
    <source>
        <dbReference type="PROSITE" id="PS51352"/>
    </source>
</evidence>
<evidence type="ECO:0000256" key="6">
    <source>
        <dbReference type="ARBA" id="ARBA00023284"/>
    </source>
</evidence>
<evidence type="ECO:0000256" key="4">
    <source>
        <dbReference type="ARBA" id="ARBA00022982"/>
    </source>
</evidence>
<dbReference type="Pfam" id="PF00085">
    <property type="entry name" value="Thioredoxin"/>
    <property type="match status" value="1"/>
</dbReference>
<reference evidence="10 11" key="1">
    <citation type="submission" date="2020-10" db="EMBL/GenBank/DDBJ databases">
        <title>Novel species in genus Corynebacterium.</title>
        <authorList>
            <person name="Zhang G."/>
        </authorList>
    </citation>
    <scope>NUCLEOTIDE SEQUENCE [LARGE SCALE GENOMIC DNA]</scope>
    <source>
        <strain evidence="10 11">DSM 45110</strain>
    </source>
</reference>
<evidence type="ECO:0000256" key="5">
    <source>
        <dbReference type="ARBA" id="ARBA00023157"/>
    </source>
</evidence>
<dbReference type="InterPro" id="IPR017937">
    <property type="entry name" value="Thioredoxin_CS"/>
</dbReference>
<dbReference type="PANTHER" id="PTHR45663:SF40">
    <property type="entry name" value="THIOREDOXIN 2"/>
    <property type="match status" value="1"/>
</dbReference>
<keyword evidence="11" id="KW-1185">Reference proteome</keyword>